<dbReference type="InterPro" id="IPR050661">
    <property type="entry name" value="BglG_antiterminators"/>
</dbReference>
<dbReference type="InterPro" id="IPR036634">
    <property type="entry name" value="PRD_sf"/>
</dbReference>
<evidence type="ECO:0000256" key="3">
    <source>
        <dbReference type="ARBA" id="ARBA00023015"/>
    </source>
</evidence>
<feature type="domain" description="PRD" evidence="8">
    <location>
        <begin position="312"/>
        <end position="419"/>
    </location>
</feature>
<dbReference type="InterPro" id="IPR036095">
    <property type="entry name" value="PTS_EIIB-like_sf"/>
</dbReference>
<dbReference type="GO" id="GO:0009401">
    <property type="term" value="P:phosphoenolpyruvate-dependent sugar phosphotransferase system"/>
    <property type="evidence" value="ECO:0007669"/>
    <property type="project" value="InterPro"/>
</dbReference>
<feature type="domain" description="PTS EIIB type-2" evidence="7">
    <location>
        <begin position="423"/>
        <end position="511"/>
    </location>
</feature>
<dbReference type="InterPro" id="IPR036388">
    <property type="entry name" value="WH-like_DNA-bd_sf"/>
</dbReference>
<dbReference type="STRING" id="1121298.SAMN05444401_0012"/>
<dbReference type="CDD" id="cd00211">
    <property type="entry name" value="PTS_IIA_fru"/>
    <property type="match status" value="1"/>
</dbReference>
<keyword evidence="2" id="KW-0677">Repeat</keyword>
<keyword evidence="5" id="KW-0804">Transcription</keyword>
<keyword evidence="3" id="KW-0805">Transcription regulation</keyword>
<organism evidence="9 10">
    <name type="scientific">Clostridium amylolyticum</name>
    <dbReference type="NCBI Taxonomy" id="1121298"/>
    <lineage>
        <taxon>Bacteria</taxon>
        <taxon>Bacillati</taxon>
        <taxon>Bacillota</taxon>
        <taxon>Clostridia</taxon>
        <taxon>Eubacteriales</taxon>
        <taxon>Clostridiaceae</taxon>
        <taxon>Clostridium</taxon>
    </lineage>
</organism>
<dbReference type="PROSITE" id="PS51094">
    <property type="entry name" value="PTS_EIIA_TYPE_2"/>
    <property type="match status" value="1"/>
</dbReference>
<dbReference type="Gene3D" id="1.10.10.10">
    <property type="entry name" value="Winged helix-like DNA-binding domain superfamily/Winged helix DNA-binding domain"/>
    <property type="match status" value="1"/>
</dbReference>
<evidence type="ECO:0000259" key="7">
    <source>
        <dbReference type="PROSITE" id="PS51099"/>
    </source>
</evidence>
<dbReference type="Pfam" id="PF08279">
    <property type="entry name" value="HTH_11"/>
    <property type="match status" value="1"/>
</dbReference>
<evidence type="ECO:0000256" key="1">
    <source>
        <dbReference type="ARBA" id="ARBA00022679"/>
    </source>
</evidence>
<dbReference type="PROSITE" id="PS51372">
    <property type="entry name" value="PRD_2"/>
    <property type="match status" value="1"/>
</dbReference>
<accession>A0A1M6MZY6</accession>
<evidence type="ECO:0000256" key="4">
    <source>
        <dbReference type="ARBA" id="ARBA00023159"/>
    </source>
</evidence>
<keyword evidence="1" id="KW-0808">Transferase</keyword>
<dbReference type="InterPro" id="IPR013011">
    <property type="entry name" value="PTS_EIIB_2"/>
</dbReference>
<dbReference type="SUPFAM" id="SSF55804">
    <property type="entry name" value="Phoshotransferase/anion transport protein"/>
    <property type="match status" value="1"/>
</dbReference>
<evidence type="ECO:0000259" key="8">
    <source>
        <dbReference type="PROSITE" id="PS51372"/>
    </source>
</evidence>
<dbReference type="CDD" id="cd05568">
    <property type="entry name" value="PTS_IIB_bgl_like"/>
    <property type="match status" value="1"/>
</dbReference>
<dbReference type="RefSeq" id="WP_073011455.1">
    <property type="nucleotide sequence ID" value="NZ_FQZO01000010.1"/>
</dbReference>
<dbReference type="AlphaFoldDB" id="A0A1M6MZY6"/>
<keyword evidence="4" id="KW-0010">Activator</keyword>
<dbReference type="PROSITE" id="PS51099">
    <property type="entry name" value="PTS_EIIB_TYPE_2"/>
    <property type="match status" value="1"/>
</dbReference>
<dbReference type="InterPro" id="IPR013196">
    <property type="entry name" value="HTH_11"/>
</dbReference>
<evidence type="ECO:0000313" key="9">
    <source>
        <dbReference type="EMBL" id="SHJ88913.1"/>
    </source>
</evidence>
<dbReference type="Gene3D" id="1.10.1790.10">
    <property type="entry name" value="PRD domain"/>
    <property type="match status" value="1"/>
</dbReference>
<sequence>MVCLNSRQIDIIEWLIKEFTPVSIKEMALSYEVSSRTIRYDLELIENWLSENKATLVKVPKKGIELKSICERDVLLEKLKFLSVENRVLSDKERIKYVVLELLMSDIPLTIENISNKIFLSKNTIMKTLKDINVYLSRYKLELSKSTKGGFYIKGSEKKIRKLQLSIFLDVLDSNNILKILRETIEYEDISDLILNYNNFIEIDDMKRFSEHLILIQDKYNYFFTDVDFIKLIFYIAIMVKRFYKGKKIENTSNLLKDTIEYNMSKDLINRIFESNAVNCEDGEINELAKYIIESKSFNTINELKELSVEEVADKKTIEITQRLIGYVEEKINVDIKDDTQLFNGLVLHLKSAVARVQNNSQINNIYTDYIKVNFPFVYQVVEEAIRKMPDIFGVDVSDDEIAYIALHIHAAYERISEKSSRYTALLICPEGISFLSILSTRIKREIHNLNLIETCSVYDYKQFKNNIDFVISTIPLSIEETDVVTVSHFMTNDDIYKIKQTILQLNKFRFIYKFSYDNIERKMLMLKDILKKESIKLQVEADNWEEAVRKAGDILVNENKVKDLYVENMIQAIKDLGPYIVIMPGIAFAHARPDETVNETCMSMITLKKPIEFGSKQNDPVSIVFAFGANSQGEHLKALQDLAKFLSVEKNFQMLINTKDINEIYNRIIN</sequence>
<reference evidence="9 10" key="1">
    <citation type="submission" date="2016-11" db="EMBL/GenBank/DDBJ databases">
        <authorList>
            <person name="Jaros S."/>
            <person name="Januszkiewicz K."/>
            <person name="Wedrychowicz H."/>
        </authorList>
    </citation>
    <scope>NUCLEOTIDE SEQUENCE [LARGE SCALE GENOMIC DNA]</scope>
    <source>
        <strain evidence="9 10">DSM 21864</strain>
    </source>
</reference>
<dbReference type="Gene3D" id="3.40.930.10">
    <property type="entry name" value="Mannitol-specific EII, Chain A"/>
    <property type="match status" value="1"/>
</dbReference>
<dbReference type="InterPro" id="IPR002178">
    <property type="entry name" value="PTS_EIIA_type-2_dom"/>
</dbReference>
<dbReference type="SUPFAM" id="SSF52794">
    <property type="entry name" value="PTS system IIB component-like"/>
    <property type="match status" value="1"/>
</dbReference>
<dbReference type="Pfam" id="PF00359">
    <property type="entry name" value="PTS_EIIA_2"/>
    <property type="match status" value="1"/>
</dbReference>
<evidence type="ECO:0000256" key="2">
    <source>
        <dbReference type="ARBA" id="ARBA00022737"/>
    </source>
</evidence>
<dbReference type="InterPro" id="IPR007737">
    <property type="entry name" value="Mga_HTH"/>
</dbReference>
<dbReference type="GO" id="GO:0008982">
    <property type="term" value="F:protein-N(PI)-phosphohistidine-sugar phosphotransferase activity"/>
    <property type="evidence" value="ECO:0007669"/>
    <property type="project" value="InterPro"/>
</dbReference>
<gene>
    <name evidence="9" type="ORF">SAMN05444401_0012</name>
</gene>
<dbReference type="Pfam" id="PF05043">
    <property type="entry name" value="Mga"/>
    <property type="match status" value="1"/>
</dbReference>
<evidence type="ECO:0000256" key="5">
    <source>
        <dbReference type="ARBA" id="ARBA00023163"/>
    </source>
</evidence>
<evidence type="ECO:0000259" key="6">
    <source>
        <dbReference type="PROSITE" id="PS51094"/>
    </source>
</evidence>
<dbReference type="GO" id="GO:0006355">
    <property type="term" value="P:regulation of DNA-templated transcription"/>
    <property type="evidence" value="ECO:0007669"/>
    <property type="project" value="InterPro"/>
</dbReference>
<evidence type="ECO:0000313" key="10">
    <source>
        <dbReference type="Proteomes" id="UP000184080"/>
    </source>
</evidence>
<dbReference type="InterPro" id="IPR011608">
    <property type="entry name" value="PRD"/>
</dbReference>
<dbReference type="PANTHER" id="PTHR30185:SF18">
    <property type="entry name" value="TRANSCRIPTIONAL REGULATOR MTLR"/>
    <property type="match status" value="1"/>
</dbReference>
<keyword evidence="10" id="KW-1185">Reference proteome</keyword>
<dbReference type="Proteomes" id="UP000184080">
    <property type="component" value="Unassembled WGS sequence"/>
</dbReference>
<protein>
    <submittedName>
        <fullName evidence="9">Transcriptional antiterminator, BglG family</fullName>
    </submittedName>
</protein>
<dbReference type="Gene3D" id="3.40.50.2300">
    <property type="match status" value="1"/>
</dbReference>
<dbReference type="InterPro" id="IPR016152">
    <property type="entry name" value="PTrfase/Anion_transptr"/>
</dbReference>
<feature type="domain" description="PTS EIIA type-2" evidence="6">
    <location>
        <begin position="529"/>
        <end position="671"/>
    </location>
</feature>
<dbReference type="PANTHER" id="PTHR30185">
    <property type="entry name" value="CRYPTIC BETA-GLUCOSIDE BGL OPERON ANTITERMINATOR"/>
    <property type="match status" value="1"/>
</dbReference>
<dbReference type="SUPFAM" id="SSF63520">
    <property type="entry name" value="PTS-regulatory domain, PRD"/>
    <property type="match status" value="2"/>
</dbReference>
<dbReference type="OrthoDB" id="3175596at2"/>
<proteinExistence type="predicted"/>
<name>A0A1M6MZY6_9CLOT</name>
<dbReference type="Pfam" id="PF00874">
    <property type="entry name" value="PRD"/>
    <property type="match status" value="1"/>
</dbReference>
<dbReference type="EMBL" id="FQZO01000010">
    <property type="protein sequence ID" value="SHJ88913.1"/>
    <property type="molecule type" value="Genomic_DNA"/>
</dbReference>